<name>A0A382K097_9ZZZZ</name>
<reference evidence="1" key="1">
    <citation type="submission" date="2018-05" db="EMBL/GenBank/DDBJ databases">
        <authorList>
            <person name="Lanie J.A."/>
            <person name="Ng W.-L."/>
            <person name="Kazmierczak K.M."/>
            <person name="Andrzejewski T.M."/>
            <person name="Davidsen T.M."/>
            <person name="Wayne K.J."/>
            <person name="Tettelin H."/>
            <person name="Glass J.I."/>
            <person name="Rusch D."/>
            <person name="Podicherti R."/>
            <person name="Tsui H.-C.T."/>
            <person name="Winkler M.E."/>
        </authorList>
    </citation>
    <scope>NUCLEOTIDE SEQUENCE</scope>
</reference>
<accession>A0A382K097</accession>
<gene>
    <name evidence="1" type="ORF">METZ01_LOCUS268955</name>
</gene>
<feature type="non-terminal residue" evidence="1">
    <location>
        <position position="1"/>
    </location>
</feature>
<sequence length="38" mass="4320">VAPDAETSNAMYQDMQFVFDTNSTQSFAKGFFFMTRMG</sequence>
<organism evidence="1">
    <name type="scientific">marine metagenome</name>
    <dbReference type="NCBI Taxonomy" id="408172"/>
    <lineage>
        <taxon>unclassified sequences</taxon>
        <taxon>metagenomes</taxon>
        <taxon>ecological metagenomes</taxon>
    </lineage>
</organism>
<protein>
    <submittedName>
        <fullName evidence="1">Uncharacterized protein</fullName>
    </submittedName>
</protein>
<dbReference type="AlphaFoldDB" id="A0A382K097"/>
<proteinExistence type="predicted"/>
<evidence type="ECO:0000313" key="1">
    <source>
        <dbReference type="EMBL" id="SVC16101.1"/>
    </source>
</evidence>
<dbReference type="EMBL" id="UINC01076695">
    <property type="protein sequence ID" value="SVC16101.1"/>
    <property type="molecule type" value="Genomic_DNA"/>
</dbReference>